<dbReference type="Proteomes" id="UP000183894">
    <property type="component" value="Unassembled WGS sequence"/>
</dbReference>
<keyword evidence="4 7" id="KW-1133">Transmembrane helix</keyword>
<comment type="subcellular location">
    <subcellularLocation>
        <location evidence="1">Cell membrane</location>
        <topology evidence="1">Multi-pass membrane protein</topology>
    </subcellularLocation>
</comment>
<gene>
    <name evidence="10" type="ORF">SAMN04488691_11349</name>
</gene>
<name>A0A1H7UN83_HALLR</name>
<dbReference type="OrthoDB" id="11469at2157"/>
<evidence type="ECO:0000313" key="10">
    <source>
        <dbReference type="EMBL" id="SEL98098.1"/>
    </source>
</evidence>
<feature type="domain" description="ABC3 transporter permease C-terminal" evidence="8">
    <location>
        <begin position="269"/>
        <end position="382"/>
    </location>
</feature>
<keyword evidence="2" id="KW-1003">Cell membrane</keyword>
<dbReference type="GO" id="GO:0022857">
    <property type="term" value="F:transmembrane transporter activity"/>
    <property type="evidence" value="ECO:0007669"/>
    <property type="project" value="TreeGrafter"/>
</dbReference>
<evidence type="ECO:0000256" key="7">
    <source>
        <dbReference type="SAM" id="Phobius"/>
    </source>
</evidence>
<dbReference type="PANTHER" id="PTHR30572">
    <property type="entry name" value="MEMBRANE COMPONENT OF TRANSPORTER-RELATED"/>
    <property type="match status" value="1"/>
</dbReference>
<feature type="transmembrane region" description="Helical" evidence="7">
    <location>
        <begin position="264"/>
        <end position="289"/>
    </location>
</feature>
<sequence>MSWLYRIVGLFPRLVIARRNISRAKARSILAAASILIGVVAIGAIGAGGAAFKQSQLQNIQDQGATNVFVSPGLDMEQSHFDREDLKAIDETVGPAGVVATKSKDMEIVKQNDSRERVSVTYLDDPRAMYEIGRGELPDNWRRSIVVSHDYAIDRGIAPGDRITLAPEQDAESEAAAAERTYRVVAVLQETQSFGSSSIYLPIEEAENRHYSQVRIMTRSTDRAEAVADALRDRFNDRKDKVLVFELTSLVRLLKQVVNGINTFLVGLGSISLLVAGVSITNTMLMAVIKRREEIGVLRAVGYGKGDIVRILLIESALLGILGSAVGVVIAAVVAAVANSVFLGNPFAFTSSAFMYLAGAVAFGVFTSLLAGVYPAWRAANERPIEALRG</sequence>
<protein>
    <submittedName>
        <fullName evidence="10">Putative ABC transport system permease protein</fullName>
    </submittedName>
</protein>
<dbReference type="InterPro" id="IPR050250">
    <property type="entry name" value="Macrolide_Exporter_MacB"/>
</dbReference>
<reference evidence="10 11" key="1">
    <citation type="submission" date="2016-10" db="EMBL/GenBank/DDBJ databases">
        <authorList>
            <person name="de Groot N.N."/>
        </authorList>
    </citation>
    <scope>NUCLEOTIDE SEQUENCE [LARGE SCALE GENOMIC DNA]</scope>
    <source>
        <strain evidence="10 11">CDM_5</strain>
    </source>
</reference>
<dbReference type="AlphaFoldDB" id="A0A1H7UN83"/>
<keyword evidence="3 7" id="KW-0812">Transmembrane</keyword>
<evidence type="ECO:0000259" key="9">
    <source>
        <dbReference type="Pfam" id="PF12704"/>
    </source>
</evidence>
<evidence type="ECO:0000256" key="4">
    <source>
        <dbReference type="ARBA" id="ARBA00022989"/>
    </source>
</evidence>
<evidence type="ECO:0000256" key="2">
    <source>
        <dbReference type="ARBA" id="ARBA00022475"/>
    </source>
</evidence>
<dbReference type="PANTHER" id="PTHR30572:SF4">
    <property type="entry name" value="ABC TRANSPORTER PERMEASE YTRF"/>
    <property type="match status" value="1"/>
</dbReference>
<dbReference type="Pfam" id="PF02687">
    <property type="entry name" value="FtsX"/>
    <property type="match status" value="1"/>
</dbReference>
<dbReference type="InterPro" id="IPR025857">
    <property type="entry name" value="MacB_PCD"/>
</dbReference>
<evidence type="ECO:0000256" key="5">
    <source>
        <dbReference type="ARBA" id="ARBA00023136"/>
    </source>
</evidence>
<feature type="transmembrane region" description="Helical" evidence="7">
    <location>
        <begin position="28"/>
        <end position="52"/>
    </location>
</feature>
<dbReference type="Pfam" id="PF12704">
    <property type="entry name" value="MacB_PCD"/>
    <property type="match status" value="1"/>
</dbReference>
<dbReference type="EMBL" id="FOAD01000013">
    <property type="protein sequence ID" value="SEL98098.1"/>
    <property type="molecule type" value="Genomic_DNA"/>
</dbReference>
<evidence type="ECO:0000256" key="1">
    <source>
        <dbReference type="ARBA" id="ARBA00004651"/>
    </source>
</evidence>
<proteinExistence type="inferred from homology"/>
<evidence type="ECO:0000313" key="11">
    <source>
        <dbReference type="Proteomes" id="UP000183894"/>
    </source>
</evidence>
<dbReference type="GO" id="GO:0005886">
    <property type="term" value="C:plasma membrane"/>
    <property type="evidence" value="ECO:0007669"/>
    <property type="project" value="UniProtKB-SubCell"/>
</dbReference>
<keyword evidence="5 7" id="KW-0472">Membrane</keyword>
<evidence type="ECO:0000259" key="8">
    <source>
        <dbReference type="Pfam" id="PF02687"/>
    </source>
</evidence>
<feature type="transmembrane region" description="Helical" evidence="7">
    <location>
        <begin position="354"/>
        <end position="377"/>
    </location>
</feature>
<feature type="transmembrane region" description="Helical" evidence="7">
    <location>
        <begin position="317"/>
        <end position="342"/>
    </location>
</feature>
<dbReference type="InterPro" id="IPR003838">
    <property type="entry name" value="ABC3_permease_C"/>
</dbReference>
<organism evidence="10 11">
    <name type="scientific">Haloferax larsenii</name>
    <dbReference type="NCBI Taxonomy" id="302484"/>
    <lineage>
        <taxon>Archaea</taxon>
        <taxon>Methanobacteriati</taxon>
        <taxon>Methanobacteriota</taxon>
        <taxon>Stenosarchaea group</taxon>
        <taxon>Halobacteria</taxon>
        <taxon>Halobacteriales</taxon>
        <taxon>Haloferacaceae</taxon>
        <taxon>Haloferax</taxon>
    </lineage>
</organism>
<feature type="domain" description="MacB-like periplasmic core" evidence="9">
    <location>
        <begin position="28"/>
        <end position="233"/>
    </location>
</feature>
<accession>A0A1H7UN83</accession>
<comment type="similarity">
    <text evidence="6">Belongs to the ABC-4 integral membrane protein family.</text>
</comment>
<evidence type="ECO:0000256" key="3">
    <source>
        <dbReference type="ARBA" id="ARBA00022692"/>
    </source>
</evidence>
<dbReference type="RefSeq" id="WP_074796541.1">
    <property type="nucleotide sequence ID" value="NZ_FOAD01000013.1"/>
</dbReference>
<evidence type="ECO:0000256" key="6">
    <source>
        <dbReference type="ARBA" id="ARBA00038076"/>
    </source>
</evidence>